<feature type="transmembrane region" description="Helical" evidence="9">
    <location>
        <begin position="285"/>
        <end position="304"/>
    </location>
</feature>
<dbReference type="EMBL" id="JAEUBD010000013">
    <property type="protein sequence ID" value="KAH3678802.1"/>
    <property type="molecule type" value="Genomic_DNA"/>
</dbReference>
<feature type="transmembrane region" description="Helical" evidence="9">
    <location>
        <begin position="325"/>
        <end position="345"/>
    </location>
</feature>
<dbReference type="GO" id="GO:0005886">
    <property type="term" value="C:plasma membrane"/>
    <property type="evidence" value="ECO:0007669"/>
    <property type="project" value="TreeGrafter"/>
</dbReference>
<evidence type="ECO:0000256" key="8">
    <source>
        <dbReference type="PROSITE-ProRule" id="PRU00703"/>
    </source>
</evidence>
<keyword evidence="2 9" id="KW-0813">Transport</keyword>
<evidence type="ECO:0000256" key="5">
    <source>
        <dbReference type="ARBA" id="ARBA00023065"/>
    </source>
</evidence>
<comment type="similarity">
    <text evidence="9">Belongs to the chloride channel (TC 2.A.49) family.</text>
</comment>
<keyword evidence="3 9" id="KW-0812">Transmembrane</keyword>
<gene>
    <name evidence="11" type="ORF">OGATHE_000071</name>
</gene>
<dbReference type="SUPFAM" id="SSF54631">
    <property type="entry name" value="CBS-domain pair"/>
    <property type="match status" value="1"/>
</dbReference>
<dbReference type="SUPFAM" id="SSF81340">
    <property type="entry name" value="Clc chloride channel"/>
    <property type="match status" value="1"/>
</dbReference>
<dbReference type="FunFam" id="1.10.3080.10:FF:000011">
    <property type="entry name" value="Chloride channel protein"/>
    <property type="match status" value="1"/>
</dbReference>
<feature type="transmembrane region" description="Helical" evidence="9">
    <location>
        <begin position="365"/>
        <end position="382"/>
    </location>
</feature>
<reference evidence="11" key="2">
    <citation type="submission" date="2021-01" db="EMBL/GenBank/DDBJ databases">
        <authorList>
            <person name="Schikora-Tamarit M.A."/>
        </authorList>
    </citation>
    <scope>NUCLEOTIDE SEQUENCE</scope>
    <source>
        <strain evidence="11">NCAIM Y.01608</strain>
    </source>
</reference>
<keyword evidence="7 9" id="KW-0868">Chloride</keyword>
<evidence type="ECO:0000256" key="2">
    <source>
        <dbReference type="ARBA" id="ARBA00022448"/>
    </source>
</evidence>
<dbReference type="AlphaFoldDB" id="A0A9P8PV95"/>
<keyword evidence="6 9" id="KW-0472">Membrane</keyword>
<feature type="transmembrane region" description="Helical" evidence="9">
    <location>
        <begin position="416"/>
        <end position="438"/>
    </location>
</feature>
<accession>A0A9P8PV95</accession>
<dbReference type="GO" id="GO:0005794">
    <property type="term" value="C:Golgi apparatus"/>
    <property type="evidence" value="ECO:0007669"/>
    <property type="project" value="TreeGrafter"/>
</dbReference>
<evidence type="ECO:0000256" key="9">
    <source>
        <dbReference type="RuleBase" id="RU361221"/>
    </source>
</evidence>
<evidence type="ECO:0000256" key="3">
    <source>
        <dbReference type="ARBA" id="ARBA00022692"/>
    </source>
</evidence>
<dbReference type="Proteomes" id="UP000788993">
    <property type="component" value="Unassembled WGS sequence"/>
</dbReference>
<dbReference type="GO" id="GO:0005769">
    <property type="term" value="C:early endosome"/>
    <property type="evidence" value="ECO:0007669"/>
    <property type="project" value="TreeGrafter"/>
</dbReference>
<keyword evidence="4 9" id="KW-1133">Transmembrane helix</keyword>
<dbReference type="InterPro" id="IPR001807">
    <property type="entry name" value="ClC"/>
</dbReference>
<dbReference type="InterPro" id="IPR014743">
    <property type="entry name" value="Cl-channel_core"/>
</dbReference>
<evidence type="ECO:0000256" key="7">
    <source>
        <dbReference type="ARBA" id="ARBA00023214"/>
    </source>
</evidence>
<dbReference type="Pfam" id="PF00654">
    <property type="entry name" value="Voltage_CLC"/>
    <property type="match status" value="1"/>
</dbReference>
<feature type="transmembrane region" description="Helical" evidence="9">
    <location>
        <begin position="81"/>
        <end position="101"/>
    </location>
</feature>
<evidence type="ECO:0000256" key="4">
    <source>
        <dbReference type="ARBA" id="ARBA00022989"/>
    </source>
</evidence>
<name>A0A9P8PV95_9ASCO</name>
<dbReference type="GO" id="GO:0006879">
    <property type="term" value="P:intracellular iron ion homeostasis"/>
    <property type="evidence" value="ECO:0007669"/>
    <property type="project" value="TreeGrafter"/>
</dbReference>
<dbReference type="PROSITE" id="PS51371">
    <property type="entry name" value="CBS"/>
    <property type="match status" value="1"/>
</dbReference>
<keyword evidence="5 9" id="KW-0406">Ion transport</keyword>
<dbReference type="PRINTS" id="PR00762">
    <property type="entry name" value="CLCHANNEL"/>
</dbReference>
<organism evidence="11 12">
    <name type="scientific">Ogataea polymorpha</name>
    <dbReference type="NCBI Taxonomy" id="460523"/>
    <lineage>
        <taxon>Eukaryota</taxon>
        <taxon>Fungi</taxon>
        <taxon>Dikarya</taxon>
        <taxon>Ascomycota</taxon>
        <taxon>Saccharomycotina</taxon>
        <taxon>Pichiomycetes</taxon>
        <taxon>Pichiales</taxon>
        <taxon>Pichiaceae</taxon>
        <taxon>Ogataea</taxon>
    </lineage>
</organism>
<dbReference type="PANTHER" id="PTHR45711:SF9">
    <property type="entry name" value="ANION_PROTON EXCHANGE TRANSPORTER GEF1"/>
    <property type="match status" value="1"/>
</dbReference>
<dbReference type="GO" id="GO:0006878">
    <property type="term" value="P:intracellular copper ion homeostasis"/>
    <property type="evidence" value="ECO:0007669"/>
    <property type="project" value="TreeGrafter"/>
</dbReference>
<dbReference type="InterPro" id="IPR046342">
    <property type="entry name" value="CBS_dom_sf"/>
</dbReference>
<dbReference type="Pfam" id="PF00571">
    <property type="entry name" value="CBS"/>
    <property type="match status" value="1"/>
</dbReference>
<comment type="caution">
    <text evidence="9">Lacks conserved residue(s) required for the propagation of feature annotation.</text>
</comment>
<comment type="subcellular location">
    <subcellularLocation>
        <location evidence="1 9">Membrane</location>
        <topology evidence="1 9">Multi-pass membrane protein</topology>
    </subcellularLocation>
</comment>
<feature type="domain" description="CBS" evidence="10">
    <location>
        <begin position="571"/>
        <end position="629"/>
    </location>
</feature>
<protein>
    <recommendedName>
        <fullName evidence="9">Chloride channel protein</fullName>
    </recommendedName>
</protein>
<keyword evidence="8" id="KW-0129">CBS domain</keyword>
<dbReference type="GO" id="GO:0005783">
    <property type="term" value="C:endoplasmic reticulum"/>
    <property type="evidence" value="ECO:0007669"/>
    <property type="project" value="TreeGrafter"/>
</dbReference>
<dbReference type="Gene3D" id="3.10.580.10">
    <property type="entry name" value="CBS-domain"/>
    <property type="match status" value="1"/>
</dbReference>
<dbReference type="InterPro" id="IPR000644">
    <property type="entry name" value="CBS_dom"/>
</dbReference>
<dbReference type="GO" id="GO:0000324">
    <property type="term" value="C:fungal-type vacuole"/>
    <property type="evidence" value="ECO:0007669"/>
    <property type="project" value="TreeGrafter"/>
</dbReference>
<sequence length="762" mass="84838">MDRLSFSADSSSWRSTFEESARSQKPIKRFKEFHTVDWVQEALVENKKYYDAMRPTTRGENSSTRRWNTIRTKFVTSIQNWLALTLMGVCIGLIAAAINIVTEWLGNFKTGYCRSNLYLNKEFCCWSEEGKCSLWQPWSSNSFLQYLIFILISVMFGSIAALLCKVFAPTAAGSGISEVKCIVSGFAMDGFLGWQTLIIKSFALPLVIASGLSVGKEGPSVHYAACVGHVIPKLFKRFSRSYVSLSQFLTAGSAAGVAVAFASPIGGVLFSIEEISSNFKLSTLWKSYYCALVATGTLSAMNPFRTGQIVLFEVRYDSDWRYFEIPLFVVLGIFGGVYGILVAKFNIKWVAFRQQYLPNYAIREVMILCLLTSAIGYFNEFLRLEMTEGMQILFHECGGEFDHSLCKMDPHLSSKLSYFASLLYATVLRVVLVVVSYGCKVPCGIFVPSMAAGATFGRAIGLLVEMFNPCANAEQGKCIISGTYAFLGAAAALSGITHLTLAVVVIMFELTGAIKYIVPTMIVVGVTKIINDRWGIGCGGIADQMIKFNGMPFLDPKEEHDFGSHSISDCMTDQVVVIPVSGYTYRDVEHLLAETSFQSYPVVTDNESVVTGIIKRSQLLAGLHYHKQLRHLEIPLDTPVDFSSTPPQDQQDVLSFGRFVDTQYYRVNINSSFNTLVNIFMKLGPKLVIVEDGGRMAGIICRKDLIKFELYLHRLEHGDPFVSAKDDKVFAWMANLPSKVRHKMFALVGRKPQPYVTLDLDE</sequence>
<comment type="caution">
    <text evidence="11">The sequence shown here is derived from an EMBL/GenBank/DDBJ whole genome shotgun (WGS) entry which is preliminary data.</text>
</comment>
<evidence type="ECO:0000313" key="11">
    <source>
        <dbReference type="EMBL" id="KAH3678802.1"/>
    </source>
</evidence>
<proteinExistence type="inferred from homology"/>
<feature type="transmembrane region" description="Helical" evidence="9">
    <location>
        <begin position="484"/>
        <end position="508"/>
    </location>
</feature>
<dbReference type="PANTHER" id="PTHR45711">
    <property type="entry name" value="CHLORIDE CHANNEL PROTEIN"/>
    <property type="match status" value="1"/>
</dbReference>
<dbReference type="CDD" id="cd03684">
    <property type="entry name" value="ClC_3_like"/>
    <property type="match status" value="1"/>
</dbReference>
<evidence type="ECO:0000256" key="6">
    <source>
        <dbReference type="ARBA" id="ARBA00023136"/>
    </source>
</evidence>
<evidence type="ECO:0000256" key="1">
    <source>
        <dbReference type="ARBA" id="ARBA00004141"/>
    </source>
</evidence>
<feature type="transmembrane region" description="Helical" evidence="9">
    <location>
        <begin position="143"/>
        <end position="164"/>
    </location>
</feature>
<dbReference type="GO" id="GO:0005247">
    <property type="term" value="F:voltage-gated chloride channel activity"/>
    <property type="evidence" value="ECO:0007669"/>
    <property type="project" value="TreeGrafter"/>
</dbReference>
<dbReference type="Gene3D" id="1.10.3080.10">
    <property type="entry name" value="Clc chloride channel"/>
    <property type="match status" value="1"/>
</dbReference>
<reference evidence="11" key="1">
    <citation type="journal article" date="2021" name="Open Biol.">
        <title>Shared evolutionary footprints suggest mitochondrial oxidative damage underlies multiple complex I losses in fungi.</title>
        <authorList>
            <person name="Schikora-Tamarit M.A."/>
            <person name="Marcet-Houben M."/>
            <person name="Nosek J."/>
            <person name="Gabaldon T."/>
        </authorList>
    </citation>
    <scope>NUCLEOTIDE SEQUENCE</scope>
    <source>
        <strain evidence="11">NCAIM Y.01608</strain>
    </source>
</reference>
<evidence type="ECO:0000259" key="10">
    <source>
        <dbReference type="PROSITE" id="PS51371"/>
    </source>
</evidence>
<keyword evidence="12" id="KW-1185">Reference proteome</keyword>
<feature type="transmembrane region" description="Helical" evidence="9">
    <location>
        <begin position="242"/>
        <end position="265"/>
    </location>
</feature>
<feature type="transmembrane region" description="Helical" evidence="9">
    <location>
        <begin position="444"/>
        <end position="464"/>
    </location>
</feature>
<evidence type="ECO:0000313" key="12">
    <source>
        <dbReference type="Proteomes" id="UP000788993"/>
    </source>
</evidence>